<keyword evidence="2" id="KW-1185">Reference proteome</keyword>
<gene>
    <name evidence="1" type="ORF">AG1IA_10354</name>
</gene>
<dbReference type="AlphaFoldDB" id="L8WBR1"/>
<dbReference type="HOGENOM" id="CLU_1939544_0_0_1"/>
<reference evidence="1 2" key="1">
    <citation type="journal article" date="2013" name="Nat. Commun.">
        <title>The evolution and pathogenic mechanisms of the rice sheath blight pathogen.</title>
        <authorList>
            <person name="Zheng A."/>
            <person name="Lin R."/>
            <person name="Xu L."/>
            <person name="Qin P."/>
            <person name="Tang C."/>
            <person name="Ai P."/>
            <person name="Zhang D."/>
            <person name="Liu Y."/>
            <person name="Sun Z."/>
            <person name="Feng H."/>
            <person name="Wang Y."/>
            <person name="Chen Y."/>
            <person name="Liang X."/>
            <person name="Fu R."/>
            <person name="Li Q."/>
            <person name="Zhang J."/>
            <person name="Yu X."/>
            <person name="Xie Z."/>
            <person name="Ding L."/>
            <person name="Guan P."/>
            <person name="Tang J."/>
            <person name="Liang Y."/>
            <person name="Wang S."/>
            <person name="Deng Q."/>
            <person name="Li S."/>
            <person name="Zhu J."/>
            <person name="Wang L."/>
            <person name="Liu H."/>
            <person name="Li P."/>
        </authorList>
    </citation>
    <scope>NUCLEOTIDE SEQUENCE [LARGE SCALE GENOMIC DNA]</scope>
    <source>
        <strain evidence="2">AG-1 IA</strain>
    </source>
</reference>
<protein>
    <submittedName>
        <fullName evidence="1">Uncharacterized protein</fullName>
    </submittedName>
</protein>
<evidence type="ECO:0000313" key="2">
    <source>
        <dbReference type="Proteomes" id="UP000011668"/>
    </source>
</evidence>
<dbReference type="Proteomes" id="UP000011668">
    <property type="component" value="Unassembled WGS sequence"/>
</dbReference>
<organism evidence="1 2">
    <name type="scientific">Thanatephorus cucumeris (strain AG1-IA)</name>
    <name type="common">Rice sheath blight fungus</name>
    <name type="synonym">Rhizoctonia solani</name>
    <dbReference type="NCBI Taxonomy" id="983506"/>
    <lineage>
        <taxon>Eukaryota</taxon>
        <taxon>Fungi</taxon>
        <taxon>Dikarya</taxon>
        <taxon>Basidiomycota</taxon>
        <taxon>Agaricomycotina</taxon>
        <taxon>Agaricomycetes</taxon>
        <taxon>Cantharellales</taxon>
        <taxon>Ceratobasidiaceae</taxon>
        <taxon>Rhizoctonia</taxon>
        <taxon>Rhizoctonia solani AG-1</taxon>
    </lineage>
</organism>
<sequence length="130" mass="14830">MGRLHMKETPAEPLGKLADWTPAMTTPLQGARESGPVLHLVEIRSAMNQYLPLTNISRRIHGPRLPRRPRSIWTPFAPRWQKGSFVKNYSMLWGMMLVSRTWSHDLMSMMTMFLIGGKTPLPLTSAMTLQ</sequence>
<evidence type="ECO:0000313" key="1">
    <source>
        <dbReference type="EMBL" id="ELU35616.1"/>
    </source>
</evidence>
<accession>L8WBR1</accession>
<proteinExistence type="predicted"/>
<dbReference type="EMBL" id="AFRT01005945">
    <property type="protein sequence ID" value="ELU35616.1"/>
    <property type="molecule type" value="Genomic_DNA"/>
</dbReference>
<name>L8WBR1_THACA</name>
<comment type="caution">
    <text evidence="1">The sequence shown here is derived from an EMBL/GenBank/DDBJ whole genome shotgun (WGS) entry which is preliminary data.</text>
</comment>